<organism evidence="2 3">
    <name type="scientific">Paenibacillus rhizosphaerae</name>
    <dbReference type="NCBI Taxonomy" id="297318"/>
    <lineage>
        <taxon>Bacteria</taxon>
        <taxon>Bacillati</taxon>
        <taxon>Bacillota</taxon>
        <taxon>Bacilli</taxon>
        <taxon>Bacillales</taxon>
        <taxon>Paenibacillaceae</taxon>
        <taxon>Paenibacillus</taxon>
    </lineage>
</organism>
<evidence type="ECO:0000313" key="3">
    <source>
        <dbReference type="Proteomes" id="UP000187172"/>
    </source>
</evidence>
<dbReference type="Proteomes" id="UP000187172">
    <property type="component" value="Unassembled WGS sequence"/>
</dbReference>
<name>A0A1R1E559_9BACL</name>
<evidence type="ECO:0000259" key="1">
    <source>
        <dbReference type="Pfam" id="PF13349"/>
    </source>
</evidence>
<dbReference type="InterPro" id="IPR025164">
    <property type="entry name" value="Toastrack_DUF4097"/>
</dbReference>
<proteinExistence type="predicted"/>
<dbReference type="EMBL" id="MRTP01000019">
    <property type="protein sequence ID" value="OMF46938.1"/>
    <property type="molecule type" value="Genomic_DNA"/>
</dbReference>
<dbReference type="AlphaFoldDB" id="A0A1R1E559"/>
<protein>
    <recommendedName>
        <fullName evidence="1">DUF4097 domain-containing protein</fullName>
    </recommendedName>
</protein>
<feature type="domain" description="DUF4097" evidence="1">
    <location>
        <begin position="60"/>
        <end position="321"/>
    </location>
</feature>
<sequence length="328" mass="34283">MKNVMKLMLIMGVSAVTLFNTGGGKAGTLSADSLYQQVGTTSTGFSFDKGTTNLNLGNKIKTISVANRNGTIDFKQGDVKDIAVHMKVEVNHATKQEAKVVASKTKLQVKEGKTLDIGVYSVSYGKGNASSPSVHLTITLPRKVNSDLHAEIKNGNISLSKVTGTGKIKIGSQNGNITAKEIGNDISLHTIDGIVYVSDAKKSVTATVTNGDIEANRISGALHMETMNGDLTSKDALSSIKAATISGFITIKSSKVGGDWDVSSTEGDVALAWPEKAGVQVNGTTSFGEIKTDFPLTVKDGSVTGKIGSGSYHIRASSEAGLLSLMKN</sequence>
<gene>
    <name evidence="2" type="ORF">BK138_32480</name>
</gene>
<dbReference type="RefSeq" id="WP_076176469.1">
    <property type="nucleotide sequence ID" value="NZ_MRTP01000019.1"/>
</dbReference>
<dbReference type="STRING" id="297318.BK138_32480"/>
<comment type="caution">
    <text evidence="2">The sequence shown here is derived from an EMBL/GenBank/DDBJ whole genome shotgun (WGS) entry which is preliminary data.</text>
</comment>
<dbReference type="Pfam" id="PF13349">
    <property type="entry name" value="DUF4097"/>
    <property type="match status" value="1"/>
</dbReference>
<accession>A0A1R1E559</accession>
<reference evidence="2 3" key="1">
    <citation type="submission" date="2016-11" db="EMBL/GenBank/DDBJ databases">
        <title>Paenibacillus species isolates.</title>
        <authorList>
            <person name="Beno S.M."/>
        </authorList>
    </citation>
    <scope>NUCLEOTIDE SEQUENCE [LARGE SCALE GENOMIC DNA]</scope>
    <source>
        <strain evidence="2 3">FSL R5-0378</strain>
    </source>
</reference>
<keyword evidence="3" id="KW-1185">Reference proteome</keyword>
<evidence type="ECO:0000313" key="2">
    <source>
        <dbReference type="EMBL" id="OMF46938.1"/>
    </source>
</evidence>